<organism evidence="2 3">
    <name type="scientific">Fluctibacter halophilus</name>
    <dbReference type="NCBI Taxonomy" id="226011"/>
    <lineage>
        <taxon>Bacteria</taxon>
        <taxon>Pseudomonadati</taxon>
        <taxon>Pseudomonadota</taxon>
        <taxon>Gammaproteobacteria</taxon>
        <taxon>Alteromonadales</taxon>
        <taxon>Alteromonadaceae</taxon>
        <taxon>Fluctibacter</taxon>
    </lineage>
</organism>
<accession>A0ABS8G2W9</accession>
<evidence type="ECO:0000313" key="3">
    <source>
        <dbReference type="Proteomes" id="UP001520878"/>
    </source>
</evidence>
<dbReference type="Proteomes" id="UP001520878">
    <property type="component" value="Unassembled WGS sequence"/>
</dbReference>
<dbReference type="EMBL" id="JAJEWP010000001">
    <property type="protein sequence ID" value="MCC2614937.1"/>
    <property type="molecule type" value="Genomic_DNA"/>
</dbReference>
<reference evidence="2 3" key="1">
    <citation type="submission" date="2021-10" db="EMBL/GenBank/DDBJ databases">
        <title>Draft genome of Aestuariibacter halophilus JC2043.</title>
        <authorList>
            <person name="Emsley S.A."/>
            <person name="Pfannmuller K.M."/>
            <person name="Ushijima B."/>
            <person name="Saw J.H."/>
            <person name="Videau P."/>
        </authorList>
    </citation>
    <scope>NUCLEOTIDE SEQUENCE [LARGE SCALE GENOMIC DNA]</scope>
    <source>
        <strain evidence="2 3">JC2043</strain>
    </source>
</reference>
<feature type="chain" id="PRO_5045640346" evidence="1">
    <location>
        <begin position="20"/>
        <end position="309"/>
    </location>
</feature>
<name>A0ABS8G2W9_9ALTE</name>
<protein>
    <submittedName>
        <fullName evidence="2">Uncharacterized protein</fullName>
    </submittedName>
</protein>
<feature type="signal peptide" evidence="1">
    <location>
        <begin position="1"/>
        <end position="19"/>
    </location>
</feature>
<sequence>MPLIAVCLSIGMLSTGLHAAPQLPDASPPQLDQYLGGLSEAERIAQTAAWLQALAARPDWQRQYADWVQGLTASALKQTTTDPDHPRRTLTVIDIARLARTTQSLWKIDAQALELHRRWQQGSLDWRTLADDTAPNTRRAAVKWLCELDVETLYQVAEQWRAQQLWQLFTDNQLLALLALRTADSSLFNIVWRRPADAHSASVLQQLSAQLPADKAIPLLIDASASDILQSQAVTLLVVEHSQHPDARGFLLKGLGNERIQWHVAANLSRADQTFRMAAYQQLMSATSTEKSALRGFALQQLTREREVY</sequence>
<evidence type="ECO:0000256" key="1">
    <source>
        <dbReference type="SAM" id="SignalP"/>
    </source>
</evidence>
<comment type="caution">
    <text evidence="2">The sequence shown here is derived from an EMBL/GenBank/DDBJ whole genome shotgun (WGS) entry which is preliminary data.</text>
</comment>
<gene>
    <name evidence="2" type="ORF">LJ739_01620</name>
</gene>
<keyword evidence="1" id="KW-0732">Signal</keyword>
<evidence type="ECO:0000313" key="2">
    <source>
        <dbReference type="EMBL" id="MCC2614937.1"/>
    </source>
</evidence>
<keyword evidence="3" id="KW-1185">Reference proteome</keyword>
<proteinExistence type="predicted"/>